<proteinExistence type="predicted"/>
<evidence type="ECO:0008006" key="3">
    <source>
        <dbReference type="Google" id="ProtNLM"/>
    </source>
</evidence>
<evidence type="ECO:0000313" key="2">
    <source>
        <dbReference type="Proteomes" id="UP000254802"/>
    </source>
</evidence>
<dbReference type="AlphaFoldDB" id="A0A378MZ71"/>
<protein>
    <recommendedName>
        <fullName evidence="3">Phage-related minor tail protein</fullName>
    </recommendedName>
</protein>
<reference evidence="1 2" key="1">
    <citation type="submission" date="2018-06" db="EMBL/GenBank/DDBJ databases">
        <authorList>
            <consortium name="Pathogen Informatics"/>
            <person name="Doyle S."/>
        </authorList>
    </citation>
    <scope>NUCLEOTIDE SEQUENCE [LARGE SCALE GENOMIC DNA]</scope>
    <source>
        <strain evidence="1 2">NCTC10638</strain>
    </source>
</reference>
<dbReference type="EMBL" id="UGPN01000002">
    <property type="protein sequence ID" value="STY61424.1"/>
    <property type="molecule type" value="Genomic_DNA"/>
</dbReference>
<evidence type="ECO:0000313" key="1">
    <source>
        <dbReference type="EMBL" id="STY61424.1"/>
    </source>
</evidence>
<organism evidence="1 2">
    <name type="scientific">Mannheimia haemolytica</name>
    <name type="common">Pasteurella haemolytica</name>
    <dbReference type="NCBI Taxonomy" id="75985"/>
    <lineage>
        <taxon>Bacteria</taxon>
        <taxon>Pseudomonadati</taxon>
        <taxon>Pseudomonadota</taxon>
        <taxon>Gammaproteobacteria</taxon>
        <taxon>Pasteurellales</taxon>
        <taxon>Pasteurellaceae</taxon>
        <taxon>Mannheimia</taxon>
    </lineage>
</organism>
<sequence>MDDIGKSTLKAEKGLKGLETQATKTAIAVNQATNKMKNIRGVAGQLGYQIQDISIMLQMGSNASTVIAQQGRKS</sequence>
<name>A0A378MZ71_MANHA</name>
<gene>
    <name evidence="1" type="ORF">NCTC10638_02639</name>
</gene>
<accession>A0A378MZ71</accession>
<dbReference type="Proteomes" id="UP000254802">
    <property type="component" value="Unassembled WGS sequence"/>
</dbReference>